<dbReference type="eggNOG" id="COG0251">
    <property type="taxonomic scope" value="Bacteria"/>
</dbReference>
<sequence length="130" mass="14421">MQKKTFDPWAWGKNTNSVQAVEIKNPEGTLYCSGQVALDANGVPSAEDMRTQLVQTIQNLEQLIMEAGYDCGGIVRLNVYTTSTQTFFTTCMDVYVPFLQKYGIQQATTLLEVKGLFANLTVELEATVVK</sequence>
<dbReference type="AlphaFoldDB" id="A0A074KTW1"/>
<protein>
    <submittedName>
        <fullName evidence="1">Endoribonuclease L-PSP</fullName>
    </submittedName>
</protein>
<dbReference type="EMBL" id="JMIH01000041">
    <property type="protein sequence ID" value="KEO71685.1"/>
    <property type="molecule type" value="Genomic_DNA"/>
</dbReference>
<dbReference type="RefSeq" id="WP_035079731.1">
    <property type="nucleotide sequence ID" value="NZ_JMIH01000041.1"/>
</dbReference>
<dbReference type="Gene3D" id="3.30.1330.40">
    <property type="entry name" value="RutC-like"/>
    <property type="match status" value="1"/>
</dbReference>
<dbReference type="InterPro" id="IPR035959">
    <property type="entry name" value="RutC-like_sf"/>
</dbReference>
<dbReference type="STRING" id="1048983.EL17_23300"/>
<dbReference type="CDD" id="cd00448">
    <property type="entry name" value="YjgF_YER057c_UK114_family"/>
    <property type="match status" value="1"/>
</dbReference>
<comment type="caution">
    <text evidence="1">The sequence shown here is derived from an EMBL/GenBank/DDBJ whole genome shotgun (WGS) entry which is preliminary data.</text>
</comment>
<dbReference type="SUPFAM" id="SSF55298">
    <property type="entry name" value="YjgF-like"/>
    <property type="match status" value="1"/>
</dbReference>
<dbReference type="OrthoDB" id="881979at2"/>
<dbReference type="InterPro" id="IPR006175">
    <property type="entry name" value="YjgF/YER057c/UK114"/>
</dbReference>
<organism evidence="1 2">
    <name type="scientific">Anditalea andensis</name>
    <dbReference type="NCBI Taxonomy" id="1048983"/>
    <lineage>
        <taxon>Bacteria</taxon>
        <taxon>Pseudomonadati</taxon>
        <taxon>Bacteroidota</taxon>
        <taxon>Cytophagia</taxon>
        <taxon>Cytophagales</taxon>
        <taxon>Cytophagaceae</taxon>
        <taxon>Anditalea</taxon>
    </lineage>
</organism>
<proteinExistence type="predicted"/>
<keyword evidence="2" id="KW-1185">Reference proteome</keyword>
<reference evidence="1 2" key="1">
    <citation type="submission" date="2014-04" db="EMBL/GenBank/DDBJ databases">
        <title>Characterization and application of a salt tolerant electro-active bacterium.</title>
        <authorList>
            <person name="Yang L."/>
            <person name="Wei S."/>
            <person name="Tay Q.X.M."/>
        </authorList>
    </citation>
    <scope>NUCLEOTIDE SEQUENCE [LARGE SCALE GENOMIC DNA]</scope>
    <source>
        <strain evidence="1 2">LY1</strain>
    </source>
</reference>
<dbReference type="Pfam" id="PF01042">
    <property type="entry name" value="Ribonuc_L-PSP"/>
    <property type="match status" value="1"/>
</dbReference>
<gene>
    <name evidence="1" type="ORF">EL17_23300</name>
</gene>
<accession>A0A074KTW1</accession>
<evidence type="ECO:0000313" key="1">
    <source>
        <dbReference type="EMBL" id="KEO71685.1"/>
    </source>
</evidence>
<dbReference type="Proteomes" id="UP000027821">
    <property type="component" value="Unassembled WGS sequence"/>
</dbReference>
<name>A0A074KTW1_9BACT</name>
<evidence type="ECO:0000313" key="2">
    <source>
        <dbReference type="Proteomes" id="UP000027821"/>
    </source>
</evidence>